<name>A0A431VVA3_9GAMM</name>
<reference evidence="2 3" key="1">
    <citation type="submission" date="2018-12" db="EMBL/GenBank/DDBJ databases">
        <authorList>
            <person name="Yu L."/>
        </authorList>
    </citation>
    <scope>NUCLEOTIDE SEQUENCE [LARGE SCALE GENOMIC DNA]</scope>
    <source>
        <strain evidence="2 3">HAW-EB5</strain>
    </source>
</reference>
<evidence type="ECO:0000256" key="1">
    <source>
        <dbReference type="SAM" id="SignalP"/>
    </source>
</evidence>
<feature type="signal peptide" evidence="1">
    <location>
        <begin position="1"/>
        <end position="26"/>
    </location>
</feature>
<evidence type="ECO:0000313" key="3">
    <source>
        <dbReference type="Proteomes" id="UP000282060"/>
    </source>
</evidence>
<organism evidence="2 3">
    <name type="scientific">Shewanella atlantica</name>
    <dbReference type="NCBI Taxonomy" id="271099"/>
    <lineage>
        <taxon>Bacteria</taxon>
        <taxon>Pseudomonadati</taxon>
        <taxon>Pseudomonadota</taxon>
        <taxon>Gammaproteobacteria</taxon>
        <taxon>Alteromonadales</taxon>
        <taxon>Shewanellaceae</taxon>
        <taxon>Shewanella</taxon>
    </lineage>
</organism>
<protein>
    <submittedName>
        <fullName evidence="2">Uncharacterized protein</fullName>
    </submittedName>
</protein>
<evidence type="ECO:0000313" key="2">
    <source>
        <dbReference type="EMBL" id="RTR27198.1"/>
    </source>
</evidence>
<dbReference type="OrthoDB" id="9831513at2"/>
<proteinExistence type="predicted"/>
<gene>
    <name evidence="2" type="ORF">EKG39_20615</name>
</gene>
<accession>A0A431VVA3</accession>
<dbReference type="AlphaFoldDB" id="A0A431VVA3"/>
<dbReference type="EMBL" id="RXNV01000017">
    <property type="protein sequence ID" value="RTR27198.1"/>
    <property type="molecule type" value="Genomic_DNA"/>
</dbReference>
<keyword evidence="3" id="KW-1185">Reference proteome</keyword>
<dbReference type="Proteomes" id="UP000282060">
    <property type="component" value="Unassembled WGS sequence"/>
</dbReference>
<dbReference type="RefSeq" id="WP_126507894.1">
    <property type="nucleotide sequence ID" value="NZ_RXNV01000017.1"/>
</dbReference>
<sequence length="133" mass="15446">MTKKWILSLLLPTIGTIGFIANPAIAAEAKLEYCDNCSVEQMESIVRAKFKYNRSCPYAEKELCRRGEYQEHILFFSNSSHTEVMKYQIKHGKYFLDYRKAALTTDESEFFTALVELRQALLDDANSRENLFK</sequence>
<comment type="caution">
    <text evidence="2">The sequence shown here is derived from an EMBL/GenBank/DDBJ whole genome shotgun (WGS) entry which is preliminary data.</text>
</comment>
<keyword evidence="1" id="KW-0732">Signal</keyword>
<feature type="chain" id="PRO_5019061705" evidence="1">
    <location>
        <begin position="27"/>
        <end position="133"/>
    </location>
</feature>